<proteinExistence type="predicted"/>
<sequence length="87" mass="9681">LKMAVESNPGVRTLFVGGGVFNSEEIVRKIGNTARSYGLNYVYSDQEYRGDNAGMIGVSAYFNILNGKYISDVDEIRKVDRDPRLSL</sequence>
<dbReference type="AlphaFoldDB" id="A0A0G0FTY7"/>
<protein>
    <recommendedName>
        <fullName evidence="3">Gcp-like domain-containing protein</fullName>
    </recommendedName>
</protein>
<evidence type="ECO:0000313" key="1">
    <source>
        <dbReference type="EMBL" id="KKP90750.1"/>
    </source>
</evidence>
<dbReference type="Gene3D" id="3.30.420.40">
    <property type="match status" value="2"/>
</dbReference>
<reference evidence="1 2" key="1">
    <citation type="journal article" date="2015" name="Nature">
        <title>rRNA introns, odd ribosomes, and small enigmatic genomes across a large radiation of phyla.</title>
        <authorList>
            <person name="Brown C.T."/>
            <person name="Hug L.A."/>
            <person name="Thomas B.C."/>
            <person name="Sharon I."/>
            <person name="Castelle C.J."/>
            <person name="Singh A."/>
            <person name="Wilkins M.J."/>
            <person name="Williams K.H."/>
            <person name="Banfield J.F."/>
        </authorList>
    </citation>
    <scope>NUCLEOTIDE SEQUENCE [LARGE SCALE GENOMIC DNA]</scope>
</reference>
<gene>
    <name evidence="1" type="ORF">UR96_C0039G0012</name>
</gene>
<evidence type="ECO:0000313" key="2">
    <source>
        <dbReference type="Proteomes" id="UP000034140"/>
    </source>
</evidence>
<dbReference type="Proteomes" id="UP000034140">
    <property type="component" value="Unassembled WGS sequence"/>
</dbReference>
<comment type="caution">
    <text evidence="1">The sequence shown here is derived from an EMBL/GenBank/DDBJ whole genome shotgun (WGS) entry which is preliminary data.</text>
</comment>
<name>A0A0G0FTY7_9BACT</name>
<organism evidence="1 2">
    <name type="scientific">candidate division WS6 bacterium GW2011_GWC1_36_11</name>
    <dbReference type="NCBI Taxonomy" id="1619090"/>
    <lineage>
        <taxon>Bacteria</taxon>
        <taxon>Candidatus Dojkabacteria</taxon>
    </lineage>
</organism>
<feature type="non-terminal residue" evidence="1">
    <location>
        <position position="1"/>
    </location>
</feature>
<dbReference type="EMBL" id="LBRE01000039">
    <property type="protein sequence ID" value="KKP90750.1"/>
    <property type="molecule type" value="Genomic_DNA"/>
</dbReference>
<accession>A0A0G0FTY7</accession>
<evidence type="ECO:0008006" key="3">
    <source>
        <dbReference type="Google" id="ProtNLM"/>
    </source>
</evidence>